<evidence type="ECO:0000313" key="4">
    <source>
        <dbReference type="Proteomes" id="UP000290809"/>
    </source>
</evidence>
<dbReference type="AlphaFoldDB" id="A0A430Q8X9"/>
<gene>
    <name evidence="3" type="ORF">DC041_0002010</name>
</gene>
<dbReference type="EMBL" id="QMKO01002258">
    <property type="protein sequence ID" value="RTG84125.1"/>
    <property type="molecule type" value="Genomic_DNA"/>
</dbReference>
<evidence type="ECO:0000256" key="1">
    <source>
        <dbReference type="SAM" id="MobiDB-lite"/>
    </source>
</evidence>
<reference evidence="3 4" key="1">
    <citation type="journal article" date="2019" name="PLoS Pathog.">
        <title>Genome sequence of the bovine parasite Schistosoma bovis Tanzania.</title>
        <authorList>
            <person name="Oey H."/>
            <person name="Zakrzewski M."/>
            <person name="Gobert G."/>
            <person name="Gravermann K."/>
            <person name="Stoye J."/>
            <person name="Jones M."/>
            <person name="Mcmanus D."/>
            <person name="Krause L."/>
        </authorList>
    </citation>
    <scope>NUCLEOTIDE SEQUENCE [LARGE SCALE GENOMIC DNA]</scope>
    <source>
        <strain evidence="3 4">TAN1997</strain>
    </source>
</reference>
<proteinExistence type="predicted"/>
<comment type="caution">
    <text evidence="3">The sequence shown here is derived from an EMBL/GenBank/DDBJ whole genome shotgun (WGS) entry which is preliminary data.</text>
</comment>
<dbReference type="Proteomes" id="UP000290809">
    <property type="component" value="Unassembled WGS sequence"/>
</dbReference>
<organism evidence="3 4">
    <name type="scientific">Schistosoma bovis</name>
    <name type="common">Blood fluke</name>
    <dbReference type="NCBI Taxonomy" id="6184"/>
    <lineage>
        <taxon>Eukaryota</taxon>
        <taxon>Metazoa</taxon>
        <taxon>Spiralia</taxon>
        <taxon>Lophotrochozoa</taxon>
        <taxon>Platyhelminthes</taxon>
        <taxon>Trematoda</taxon>
        <taxon>Digenea</taxon>
        <taxon>Strigeidida</taxon>
        <taxon>Schistosomatoidea</taxon>
        <taxon>Schistosomatidae</taxon>
        <taxon>Schistosoma</taxon>
    </lineage>
</organism>
<feature type="compositionally biased region" description="Basic and acidic residues" evidence="1">
    <location>
        <begin position="259"/>
        <end position="279"/>
    </location>
</feature>
<evidence type="ECO:0000256" key="2">
    <source>
        <dbReference type="SAM" id="Phobius"/>
    </source>
</evidence>
<protein>
    <submittedName>
        <fullName evidence="3">Uncharacterized protein</fullName>
    </submittedName>
</protein>
<name>A0A430Q8X9_SCHBO</name>
<accession>A0A430Q8X9</accession>
<sequence length="387" mass="44320">MGSEDNVKNFEKIAVDPLEPLVLRPPVGSEVYGSPPSRRTSRSRPFILGSLFVLFTLLMIASVFLLLYILGYRPLTSLNHKANAHRSICRIRIPFLKIDPVESITTDDNFLNVTLSEVPYYNVIRILHLFSEGLTVIRTNKHCYIRPLRAELRGSGIEDYLRRLNDGNDLKDSVEGYPVTEPWYIDRDPYNTIHNSLIMSWCAGVPAFRLVSTRPPISEYKGDIMPAMPDESMKPGNPDPFVDRENIRRVRSVDLTSEMPDKSRKLTKSNRENIRRVRSVDLTSEMPDKSRKLTKSNRENIRRVRSVDLTSEMPDKSRKLTKSNRENIRRVRSVDLTSEMPDKSRKLTKSNSSKCEIVDVLLEDATITSTRDNHPVSVLRDVIMSCS</sequence>
<feature type="compositionally biased region" description="Basic and acidic residues" evidence="1">
    <location>
        <begin position="286"/>
        <end position="296"/>
    </location>
</feature>
<keyword evidence="2" id="KW-0812">Transmembrane</keyword>
<feature type="region of interest" description="Disordered" evidence="1">
    <location>
        <begin position="222"/>
        <end position="296"/>
    </location>
</feature>
<keyword evidence="2" id="KW-0472">Membrane</keyword>
<feature type="transmembrane region" description="Helical" evidence="2">
    <location>
        <begin position="46"/>
        <end position="70"/>
    </location>
</feature>
<keyword evidence="4" id="KW-1185">Reference proteome</keyword>
<keyword evidence="2" id="KW-1133">Transmembrane helix</keyword>
<feature type="compositionally biased region" description="Basic and acidic residues" evidence="1">
    <location>
        <begin position="241"/>
        <end position="252"/>
    </location>
</feature>
<evidence type="ECO:0000313" key="3">
    <source>
        <dbReference type="EMBL" id="RTG84125.1"/>
    </source>
</evidence>